<feature type="transmembrane region" description="Helical" evidence="6">
    <location>
        <begin position="155"/>
        <end position="180"/>
    </location>
</feature>
<feature type="transmembrane region" description="Helical" evidence="6">
    <location>
        <begin position="41"/>
        <end position="65"/>
    </location>
</feature>
<feature type="transmembrane region" description="Helical" evidence="6">
    <location>
        <begin position="71"/>
        <end position="93"/>
    </location>
</feature>
<accession>A0A2W4UQ48</accession>
<evidence type="ECO:0000256" key="4">
    <source>
        <dbReference type="ARBA" id="ARBA00022989"/>
    </source>
</evidence>
<protein>
    <submittedName>
        <fullName evidence="7">LysE family translocator</fullName>
    </submittedName>
</protein>
<dbReference type="PIRSF" id="PIRSF006324">
    <property type="entry name" value="LeuE"/>
    <property type="match status" value="1"/>
</dbReference>
<evidence type="ECO:0000256" key="6">
    <source>
        <dbReference type="SAM" id="Phobius"/>
    </source>
</evidence>
<dbReference type="PANTHER" id="PTHR30086:SF20">
    <property type="entry name" value="ARGININE EXPORTER PROTEIN ARGO-RELATED"/>
    <property type="match status" value="1"/>
</dbReference>
<evidence type="ECO:0000256" key="3">
    <source>
        <dbReference type="ARBA" id="ARBA00022692"/>
    </source>
</evidence>
<dbReference type="GO" id="GO:0005886">
    <property type="term" value="C:plasma membrane"/>
    <property type="evidence" value="ECO:0007669"/>
    <property type="project" value="UniProtKB-SubCell"/>
</dbReference>
<dbReference type="Pfam" id="PF01810">
    <property type="entry name" value="LysE"/>
    <property type="match status" value="1"/>
</dbReference>
<reference evidence="8" key="1">
    <citation type="submission" date="2018-04" db="EMBL/GenBank/DDBJ databases">
        <authorList>
            <person name="Cornet L."/>
        </authorList>
    </citation>
    <scope>NUCLEOTIDE SEQUENCE [LARGE SCALE GENOMIC DNA]</scope>
</reference>
<dbReference type="InterPro" id="IPR001123">
    <property type="entry name" value="LeuE-type"/>
</dbReference>
<proteinExistence type="predicted"/>
<dbReference type="PANTHER" id="PTHR30086">
    <property type="entry name" value="ARGININE EXPORTER PROTEIN ARGO"/>
    <property type="match status" value="1"/>
</dbReference>
<reference evidence="7 8" key="2">
    <citation type="submission" date="2018-06" db="EMBL/GenBank/DDBJ databases">
        <title>Metagenomic assembly of (sub)arctic Cyanobacteria and their associated microbiome from non-axenic cultures.</title>
        <authorList>
            <person name="Baurain D."/>
        </authorList>
    </citation>
    <scope>NUCLEOTIDE SEQUENCE [LARGE SCALE GENOMIC DNA]</scope>
    <source>
        <strain evidence="7">ULC129bin1</strain>
    </source>
</reference>
<dbReference type="EMBL" id="QBMC01000002">
    <property type="protein sequence ID" value="PZO23356.1"/>
    <property type="molecule type" value="Genomic_DNA"/>
</dbReference>
<comment type="caution">
    <text evidence="7">The sequence shown here is derived from an EMBL/GenBank/DDBJ whole genome shotgun (WGS) entry which is preliminary data.</text>
</comment>
<dbReference type="AlphaFoldDB" id="A0A2W4UQ48"/>
<feature type="transmembrane region" description="Helical" evidence="6">
    <location>
        <begin position="6"/>
        <end position="29"/>
    </location>
</feature>
<comment type="subcellular location">
    <subcellularLocation>
        <location evidence="1">Cell membrane</location>
        <topology evidence="1">Multi-pass membrane protein</topology>
    </subcellularLocation>
</comment>
<gene>
    <name evidence="7" type="ORF">DCF25_00685</name>
</gene>
<evidence type="ECO:0000256" key="5">
    <source>
        <dbReference type="ARBA" id="ARBA00023136"/>
    </source>
</evidence>
<dbReference type="GO" id="GO:0015171">
    <property type="term" value="F:amino acid transmembrane transporter activity"/>
    <property type="evidence" value="ECO:0007669"/>
    <property type="project" value="TreeGrafter"/>
</dbReference>
<feature type="transmembrane region" description="Helical" evidence="6">
    <location>
        <begin position="122"/>
        <end position="143"/>
    </location>
</feature>
<organism evidence="7 8">
    <name type="scientific">Leptolyngbya foveolarum</name>
    <dbReference type="NCBI Taxonomy" id="47253"/>
    <lineage>
        <taxon>Bacteria</taxon>
        <taxon>Bacillati</taxon>
        <taxon>Cyanobacteriota</taxon>
        <taxon>Cyanophyceae</taxon>
        <taxon>Leptolyngbyales</taxon>
        <taxon>Leptolyngbyaceae</taxon>
        <taxon>Leptolyngbya group</taxon>
        <taxon>Leptolyngbya</taxon>
    </lineage>
</organism>
<evidence type="ECO:0000256" key="2">
    <source>
        <dbReference type="ARBA" id="ARBA00022475"/>
    </source>
</evidence>
<keyword evidence="4 6" id="KW-1133">Transmembrane helix</keyword>
<dbReference type="Proteomes" id="UP000249354">
    <property type="component" value="Unassembled WGS sequence"/>
</dbReference>
<name>A0A2W4UQ48_9CYAN</name>
<evidence type="ECO:0000313" key="8">
    <source>
        <dbReference type="Proteomes" id="UP000249354"/>
    </source>
</evidence>
<evidence type="ECO:0000313" key="7">
    <source>
        <dbReference type="EMBL" id="PZO23356.1"/>
    </source>
</evidence>
<keyword evidence="3 6" id="KW-0812">Transmembrane</keyword>
<evidence type="ECO:0000256" key="1">
    <source>
        <dbReference type="ARBA" id="ARBA00004651"/>
    </source>
</evidence>
<keyword evidence="5 6" id="KW-0472">Membrane</keyword>
<sequence length="213" mass="23012">MFGIINLPIFISASILLNLVPGPDAVYIMTRSLSQGKRAGFISSAGVCSGALIHAIAAALGLSAILTTSAYAFTVVKLIGAVYLVFLGVRTFIDKSNPLSFNEDDNENSSLIDEWTLFKQGVLVDALNPQVAIFFLAFLPQFIDPNYGQKTLTFLILGMIVIAIALVYEAILVVLCGAISNYLRRNKTIGRYLNRFVGTVYAALGIKLAAERL</sequence>
<keyword evidence="2" id="KW-1003">Cell membrane</keyword>